<dbReference type="CDD" id="cd07037">
    <property type="entry name" value="TPP_PYR_MenD"/>
    <property type="match status" value="1"/>
</dbReference>
<comment type="catalytic activity">
    <reaction evidence="7">
        <text>isochorismate + 2-oxoglutarate + H(+) = 5-enolpyruvoyl-6-hydroxy-2-succinyl-cyclohex-3-ene-1-carboxylate + CO2</text>
        <dbReference type="Rhea" id="RHEA:25593"/>
        <dbReference type="ChEBI" id="CHEBI:15378"/>
        <dbReference type="ChEBI" id="CHEBI:16526"/>
        <dbReference type="ChEBI" id="CHEBI:16810"/>
        <dbReference type="ChEBI" id="CHEBI:29780"/>
        <dbReference type="ChEBI" id="CHEBI:58818"/>
        <dbReference type="EC" id="2.2.1.9"/>
    </reaction>
</comment>
<proteinExistence type="inferred from homology"/>
<dbReference type="PIRSF" id="PIRSF004983">
    <property type="entry name" value="MenD"/>
    <property type="match status" value="1"/>
</dbReference>
<dbReference type="UniPathway" id="UPA01057">
    <property type="reaction ID" value="UER00164"/>
</dbReference>
<dbReference type="UniPathway" id="UPA00079"/>
<protein>
    <recommendedName>
        <fullName evidence="7">2-succinyl-5-enolpyruvyl-6-hydroxy-3-cyclohexene-1-carboxylate synthase</fullName>
        <shortName evidence="7">SEPHCHC synthase</shortName>
        <ecNumber evidence="7">2.2.1.9</ecNumber>
    </recommendedName>
    <alternativeName>
        <fullName evidence="7">Menaquinone biosynthesis protein MenD</fullName>
    </alternativeName>
</protein>
<dbReference type="GO" id="GO:0000287">
    <property type="term" value="F:magnesium ion binding"/>
    <property type="evidence" value="ECO:0007669"/>
    <property type="project" value="UniProtKB-UniRule"/>
</dbReference>
<dbReference type="Proteomes" id="UP000242084">
    <property type="component" value="Chromosome 1"/>
</dbReference>
<dbReference type="AlphaFoldDB" id="A0A239ZS96"/>
<comment type="cofactor">
    <cofactor evidence="7">
        <name>Mg(2+)</name>
        <dbReference type="ChEBI" id="CHEBI:18420"/>
    </cofactor>
    <cofactor evidence="7">
        <name>Mn(2+)</name>
        <dbReference type="ChEBI" id="CHEBI:29035"/>
    </cofactor>
</comment>
<dbReference type="NCBIfam" id="TIGR00173">
    <property type="entry name" value="menD"/>
    <property type="match status" value="1"/>
</dbReference>
<gene>
    <name evidence="7 11" type="primary">menD</name>
    <name evidence="11" type="ORF">SAMEA4384403_01819</name>
</gene>
<comment type="cofactor">
    <cofactor evidence="7">
        <name>thiamine diphosphate</name>
        <dbReference type="ChEBI" id="CHEBI:58937"/>
    </cofactor>
    <text evidence="7">Binds 1 thiamine pyrophosphate per subunit.</text>
</comment>
<dbReference type="Pfam" id="PF16582">
    <property type="entry name" value="TPP_enzyme_M_2"/>
    <property type="match status" value="1"/>
</dbReference>
<dbReference type="EMBL" id="LT906462">
    <property type="protein sequence ID" value="SNV73658.1"/>
    <property type="molecule type" value="Genomic_DNA"/>
</dbReference>
<dbReference type="EC" id="2.2.1.9" evidence="7"/>
<dbReference type="Pfam" id="PF02775">
    <property type="entry name" value="TPP_enzyme_C"/>
    <property type="match status" value="1"/>
</dbReference>
<dbReference type="HAMAP" id="MF_01659">
    <property type="entry name" value="MenD"/>
    <property type="match status" value="1"/>
</dbReference>
<accession>A0A239ZS96</accession>
<keyword evidence="2 7" id="KW-0808">Transferase</keyword>
<feature type="domain" description="Thiamine pyrophosphate enzyme TPP-binding" evidence="8">
    <location>
        <begin position="420"/>
        <end position="507"/>
    </location>
</feature>
<comment type="subunit">
    <text evidence="7">Homodimer.</text>
</comment>
<keyword evidence="5 7" id="KW-0786">Thiamine pyrophosphate</keyword>
<dbReference type="CDD" id="cd02009">
    <property type="entry name" value="TPP_SHCHC_synthase"/>
    <property type="match status" value="1"/>
</dbReference>
<keyword evidence="4 7" id="KW-0460">Magnesium</keyword>
<dbReference type="PANTHER" id="PTHR42916">
    <property type="entry name" value="2-SUCCINYL-5-ENOLPYRUVYL-6-HYDROXY-3-CYCLOHEXENE-1-CARBOXYLATE SYNTHASE"/>
    <property type="match status" value="1"/>
</dbReference>
<evidence type="ECO:0000256" key="7">
    <source>
        <dbReference type="HAMAP-Rule" id="MF_01659"/>
    </source>
</evidence>
<dbReference type="InterPro" id="IPR011766">
    <property type="entry name" value="TPP_enzyme_TPP-bd"/>
</dbReference>
<evidence type="ECO:0000256" key="5">
    <source>
        <dbReference type="ARBA" id="ARBA00023052"/>
    </source>
</evidence>
<evidence type="ECO:0000256" key="1">
    <source>
        <dbReference type="ARBA" id="ARBA00022428"/>
    </source>
</evidence>
<keyword evidence="1 7" id="KW-0474">Menaquinone biosynthesis</keyword>
<comment type="function">
    <text evidence="7">Catalyzes the thiamine diphosphate-dependent decarboxylation of 2-oxoglutarate and the subsequent addition of the resulting succinic semialdehyde-thiamine pyrophosphate anion to isochorismate to yield 2-succinyl-5-enolpyruvyl-6-hydroxy-3-cyclohexene-1-carboxylate (SEPHCHC).</text>
</comment>
<sequence>MNTHTESLTKQVFTFVSKLYEHGVDDVVISPGSRSTPLAIACERHPHIKTWIHPDERSAAFFAMGIIKASQKPVAIICTSGTAASNYTPAVSESFISKLPLIVVTSDRPHELRNVGAPQAINQVNMFQNFIKFQIDMPLADETEGTINAINMNMIKAEKHFNGPQRGPVHFNFPFREPLMPDVKLRRFLSSKRKTETKYQKSIDFTNIQTYIEKPRGVIIVGDTQGQDLSQILTYSAIHNIPILADPLSNLRSLNHNNIISTYDALFKGGLSIEPQFIIRVGQPVVSKHLNNWLKEVKCPQILVQNNDTPDAYPKVPTISVEMSANDFFRQAQDVTPTQNKNWLDKWKTMDQEARKYIEAYIEEETDEGAVVGSLLKKMTSKDTLFVGNSMPIRDVDTFNLNSKAEIAANRGANGIDGVVSTALGMAIYKKVTLLIGDVSFFHDMNGLIMSKLHDLDITIICLNNNGGGIFNYLSPKEEAPEHFEKLFGTPLDLDFQHVAHLYELGYEKYNDVAEYKRQTLPQFGSYLYEIMTNREENTETHQALFGKMKGIQYVNTLR</sequence>
<keyword evidence="12" id="KW-1185">Reference proteome</keyword>
<feature type="domain" description="Menaquinone biosynthesis protein MenD middle" evidence="10">
    <location>
        <begin position="197"/>
        <end position="387"/>
    </location>
</feature>
<reference evidence="11 12" key="1">
    <citation type="submission" date="2017-06" db="EMBL/GenBank/DDBJ databases">
        <authorList>
            <consortium name="Pathogen Informatics"/>
        </authorList>
    </citation>
    <scope>NUCLEOTIDE SEQUENCE [LARGE SCALE GENOMIC DNA]</scope>
    <source>
        <strain evidence="11 12">NCTC13839</strain>
    </source>
</reference>
<comment type="similarity">
    <text evidence="7">Belongs to the TPP enzyme family. MenD subfamily.</text>
</comment>
<feature type="domain" description="Thiamine pyrophosphate enzyme N-terminal TPP-binding" evidence="9">
    <location>
        <begin position="16"/>
        <end position="126"/>
    </location>
</feature>
<dbReference type="PANTHER" id="PTHR42916:SF1">
    <property type="entry name" value="PROTEIN PHYLLO, CHLOROPLASTIC"/>
    <property type="match status" value="1"/>
</dbReference>
<organism evidence="11 12">
    <name type="scientific">Mammaliicoccus stepanovicii</name>
    <dbReference type="NCBI Taxonomy" id="643214"/>
    <lineage>
        <taxon>Bacteria</taxon>
        <taxon>Bacillati</taxon>
        <taxon>Bacillota</taxon>
        <taxon>Bacilli</taxon>
        <taxon>Bacillales</taxon>
        <taxon>Staphylococcaceae</taxon>
        <taxon>Mammaliicoccus</taxon>
    </lineage>
</organism>
<evidence type="ECO:0000313" key="11">
    <source>
        <dbReference type="EMBL" id="SNV73658.1"/>
    </source>
</evidence>
<evidence type="ECO:0000256" key="2">
    <source>
        <dbReference type="ARBA" id="ARBA00022679"/>
    </source>
</evidence>
<dbReference type="KEGG" id="sste:SAMEA4384403_1819"/>
<evidence type="ECO:0000256" key="6">
    <source>
        <dbReference type="ARBA" id="ARBA00023211"/>
    </source>
</evidence>
<dbReference type="Gene3D" id="3.40.50.970">
    <property type="match status" value="2"/>
</dbReference>
<keyword evidence="6 7" id="KW-0464">Manganese</keyword>
<comment type="pathway">
    <text evidence="7">Quinol/quinone metabolism; 1,4-dihydroxy-2-naphthoate biosynthesis; 1,4-dihydroxy-2-naphthoate from chorismate: step 2/7.</text>
</comment>
<comment type="pathway">
    <text evidence="7">Quinol/quinone metabolism; menaquinone biosynthesis.</text>
</comment>
<dbReference type="InterPro" id="IPR004433">
    <property type="entry name" value="MenaQ_synth_MenD"/>
</dbReference>
<dbReference type="OrthoDB" id="9791859at2"/>
<dbReference type="GO" id="GO:0009234">
    <property type="term" value="P:menaquinone biosynthetic process"/>
    <property type="evidence" value="ECO:0007669"/>
    <property type="project" value="UniProtKB-UniRule"/>
</dbReference>
<evidence type="ECO:0000259" key="9">
    <source>
        <dbReference type="Pfam" id="PF02776"/>
    </source>
</evidence>
<evidence type="ECO:0000313" key="12">
    <source>
        <dbReference type="Proteomes" id="UP000242084"/>
    </source>
</evidence>
<evidence type="ECO:0000259" key="8">
    <source>
        <dbReference type="Pfam" id="PF02775"/>
    </source>
</evidence>
<name>A0A239ZS96_9STAP</name>
<evidence type="ECO:0000259" key="10">
    <source>
        <dbReference type="Pfam" id="PF16582"/>
    </source>
</evidence>
<evidence type="ECO:0000256" key="3">
    <source>
        <dbReference type="ARBA" id="ARBA00022723"/>
    </source>
</evidence>
<dbReference type="SUPFAM" id="SSF52518">
    <property type="entry name" value="Thiamin diphosphate-binding fold (THDP-binding)"/>
    <property type="match status" value="2"/>
</dbReference>
<evidence type="ECO:0000256" key="4">
    <source>
        <dbReference type="ARBA" id="ARBA00022842"/>
    </source>
</evidence>
<dbReference type="InterPro" id="IPR029061">
    <property type="entry name" value="THDP-binding"/>
</dbReference>
<dbReference type="GO" id="GO:0070204">
    <property type="term" value="F:2-succinyl-5-enolpyruvyl-6-hydroxy-3-cyclohexene-1-carboxylic-acid synthase activity"/>
    <property type="evidence" value="ECO:0007669"/>
    <property type="project" value="UniProtKB-UniRule"/>
</dbReference>
<dbReference type="InterPro" id="IPR032264">
    <property type="entry name" value="MenD_middle"/>
</dbReference>
<dbReference type="RefSeq" id="WP_095088803.1">
    <property type="nucleotide sequence ID" value="NZ_BMDM01000014.1"/>
</dbReference>
<dbReference type="Gene3D" id="3.40.50.1220">
    <property type="entry name" value="TPP-binding domain"/>
    <property type="match status" value="1"/>
</dbReference>
<dbReference type="Pfam" id="PF02776">
    <property type="entry name" value="TPP_enzyme_N"/>
    <property type="match status" value="1"/>
</dbReference>
<dbReference type="InterPro" id="IPR012001">
    <property type="entry name" value="Thiamin_PyroP_enz_TPP-bd_dom"/>
</dbReference>
<keyword evidence="3 7" id="KW-0479">Metal-binding</keyword>
<dbReference type="GO" id="GO:0030145">
    <property type="term" value="F:manganese ion binding"/>
    <property type="evidence" value="ECO:0007669"/>
    <property type="project" value="UniProtKB-UniRule"/>
</dbReference>
<dbReference type="GO" id="GO:0030976">
    <property type="term" value="F:thiamine pyrophosphate binding"/>
    <property type="evidence" value="ECO:0007669"/>
    <property type="project" value="UniProtKB-UniRule"/>
</dbReference>